<feature type="transmembrane region" description="Helical" evidence="7">
    <location>
        <begin position="345"/>
        <end position="362"/>
    </location>
</feature>
<evidence type="ECO:0000256" key="4">
    <source>
        <dbReference type="ARBA" id="ARBA00022692"/>
    </source>
</evidence>
<dbReference type="Pfam" id="PF19053">
    <property type="entry name" value="EccD"/>
    <property type="match status" value="1"/>
</dbReference>
<feature type="transmembrane region" description="Helical" evidence="7">
    <location>
        <begin position="374"/>
        <end position="393"/>
    </location>
</feature>
<feature type="transmembrane region" description="Helical" evidence="7">
    <location>
        <begin position="263"/>
        <end position="283"/>
    </location>
</feature>
<protein>
    <submittedName>
        <fullName evidence="9">Type VII secretion integral membrane protein EccD</fullName>
    </submittedName>
</protein>
<reference evidence="9 10" key="1">
    <citation type="submission" date="2019-07" db="EMBL/GenBank/DDBJ databases">
        <authorList>
            <person name="Duangmal K."/>
            <person name="Teo W.F.A."/>
        </authorList>
    </citation>
    <scope>NUCLEOTIDE SEQUENCE [LARGE SCALE GENOMIC DNA]</scope>
    <source>
        <strain evidence="9 10">TBRC 6029</strain>
    </source>
</reference>
<dbReference type="Proteomes" id="UP000320011">
    <property type="component" value="Unassembled WGS sequence"/>
</dbReference>
<evidence type="ECO:0000313" key="9">
    <source>
        <dbReference type="EMBL" id="TVT62505.1"/>
    </source>
</evidence>
<gene>
    <name evidence="9" type="primary">eccD</name>
    <name evidence="9" type="ORF">FNH05_01045</name>
</gene>
<evidence type="ECO:0000256" key="7">
    <source>
        <dbReference type="SAM" id="Phobius"/>
    </source>
</evidence>
<dbReference type="InterPro" id="IPR024962">
    <property type="entry name" value="YukD-like"/>
</dbReference>
<dbReference type="Gene3D" id="3.10.20.90">
    <property type="entry name" value="Phosphatidylinositol 3-kinase Catalytic Subunit, Chain A, domain 1"/>
    <property type="match status" value="1"/>
</dbReference>
<evidence type="ECO:0000256" key="6">
    <source>
        <dbReference type="ARBA" id="ARBA00023136"/>
    </source>
</evidence>
<keyword evidence="10" id="KW-1185">Reference proteome</keyword>
<feature type="transmembrane region" description="Helical" evidence="7">
    <location>
        <begin position="125"/>
        <end position="142"/>
    </location>
</feature>
<proteinExistence type="inferred from homology"/>
<dbReference type="InterPro" id="IPR006707">
    <property type="entry name" value="T7SS_EccD"/>
</dbReference>
<dbReference type="PIRSF" id="PIRSF017804">
    <property type="entry name" value="Secretion_EccD1"/>
    <property type="match status" value="1"/>
</dbReference>
<reference evidence="9 10" key="2">
    <citation type="submission" date="2019-08" db="EMBL/GenBank/DDBJ databases">
        <title>Amycolatopsis acidicola sp. nov., isolated from peat swamp forest soil.</title>
        <authorList>
            <person name="Srisuk N."/>
        </authorList>
    </citation>
    <scope>NUCLEOTIDE SEQUENCE [LARGE SCALE GENOMIC DNA]</scope>
    <source>
        <strain evidence="9 10">TBRC 6029</strain>
    </source>
</reference>
<comment type="similarity">
    <text evidence="2">Belongs to the EccD/Snm4 family.</text>
</comment>
<comment type="caution">
    <text evidence="9">The sequence shown here is derived from an EMBL/GenBank/DDBJ whole genome shotgun (WGS) entry which is preliminary data.</text>
</comment>
<feature type="transmembrane region" description="Helical" evidence="7">
    <location>
        <begin position="399"/>
        <end position="419"/>
    </location>
</feature>
<dbReference type="EMBL" id="VJWX01000004">
    <property type="protein sequence ID" value="TVT62505.1"/>
    <property type="molecule type" value="Genomic_DNA"/>
</dbReference>
<dbReference type="GO" id="GO:0005886">
    <property type="term" value="C:plasma membrane"/>
    <property type="evidence" value="ECO:0007669"/>
    <property type="project" value="UniProtKB-SubCell"/>
</dbReference>
<feature type="transmembrane region" description="Helical" evidence="7">
    <location>
        <begin position="177"/>
        <end position="198"/>
    </location>
</feature>
<name>A0A558DNB9_9PSEU</name>
<dbReference type="NCBIfam" id="TIGR03920">
    <property type="entry name" value="T7SS_EccD"/>
    <property type="match status" value="1"/>
</dbReference>
<organism evidence="9 10">
    <name type="scientific">Amycolatopsis rhizosphaerae</name>
    <dbReference type="NCBI Taxonomy" id="2053003"/>
    <lineage>
        <taxon>Bacteria</taxon>
        <taxon>Bacillati</taxon>
        <taxon>Actinomycetota</taxon>
        <taxon>Actinomycetes</taxon>
        <taxon>Pseudonocardiales</taxon>
        <taxon>Pseudonocardiaceae</taxon>
        <taxon>Amycolatopsis</taxon>
    </lineage>
</organism>
<feature type="transmembrane region" description="Helical" evidence="7">
    <location>
        <begin position="218"/>
        <end position="251"/>
    </location>
</feature>
<comment type="subcellular location">
    <subcellularLocation>
        <location evidence="1">Cell membrane</location>
        <topology evidence="1">Multi-pass membrane protein</topology>
    </subcellularLocation>
</comment>
<keyword evidence="4 7" id="KW-0812">Transmembrane</keyword>
<evidence type="ECO:0000256" key="2">
    <source>
        <dbReference type="ARBA" id="ARBA00006162"/>
    </source>
</evidence>
<evidence type="ECO:0000256" key="5">
    <source>
        <dbReference type="ARBA" id="ARBA00022989"/>
    </source>
</evidence>
<feature type="domain" description="EccD-like transmembrane" evidence="8">
    <location>
        <begin position="123"/>
        <end position="463"/>
    </location>
</feature>
<accession>A0A558DNB9</accession>
<evidence type="ECO:0000313" key="10">
    <source>
        <dbReference type="Proteomes" id="UP000320011"/>
    </source>
</evidence>
<evidence type="ECO:0000256" key="1">
    <source>
        <dbReference type="ARBA" id="ARBA00004651"/>
    </source>
</evidence>
<sequence>MEEQTQHRTTTSARLRFVLGKKATDVALPAEVPLAELLPAILPQFGAEWIEQGADHEGWVVQRLGEEPLDEDLSPAELNLLDGETVYLRPRADRLAAIDYDDLVDGVGQQVREHPGVWTPAHSRWMFRIGAGVALLLGLFLVPGAGPVWIQALLTAVTALLLLTSSALVARGAGRPQVATILAGAGAFYAAVSGALWVDALDPAATSMVRLTGGAVGALVALAAGLVAVADAALLFTGATLFALVLALTGLLGAVTPVTPTQAAAIVLVVTLIVGVFLPATAFRLSGLTLPMLPTGAEELGEDIEPVPHRLVVERGAATVGYSTALHIGLGLAQTVLLPMLVFDGWIWMLVLSLVMAFLLFLRARHPGATVQRWSILVPAIVTVVGALVHVGAGQDPFGRLLVVFLPVFAAGIVLLLLGERLPGRRLRPYWGRAVEILESVTAVAILPILLQVLHVYAFMRGLAG</sequence>
<dbReference type="Pfam" id="PF08817">
    <property type="entry name" value="YukD"/>
    <property type="match status" value="1"/>
</dbReference>
<evidence type="ECO:0000256" key="3">
    <source>
        <dbReference type="ARBA" id="ARBA00022475"/>
    </source>
</evidence>
<dbReference type="InterPro" id="IPR044049">
    <property type="entry name" value="EccD_transm"/>
</dbReference>
<dbReference type="OrthoDB" id="4775372at2"/>
<keyword evidence="5 7" id="KW-1133">Transmembrane helix</keyword>
<feature type="transmembrane region" description="Helical" evidence="7">
    <location>
        <begin position="440"/>
        <end position="460"/>
    </location>
</feature>
<keyword evidence="3" id="KW-1003">Cell membrane</keyword>
<dbReference type="AlphaFoldDB" id="A0A558DNB9"/>
<evidence type="ECO:0000259" key="8">
    <source>
        <dbReference type="Pfam" id="PF19053"/>
    </source>
</evidence>
<keyword evidence="6 7" id="KW-0472">Membrane</keyword>